<feature type="compositionally biased region" description="Low complexity" evidence="1">
    <location>
        <begin position="1"/>
        <end position="12"/>
    </location>
</feature>
<evidence type="ECO:0000313" key="3">
    <source>
        <dbReference type="Proteomes" id="UP001497516"/>
    </source>
</evidence>
<feature type="region of interest" description="Disordered" evidence="1">
    <location>
        <begin position="1"/>
        <end position="70"/>
    </location>
</feature>
<organism evidence="2 3">
    <name type="scientific">Linum trigynum</name>
    <dbReference type="NCBI Taxonomy" id="586398"/>
    <lineage>
        <taxon>Eukaryota</taxon>
        <taxon>Viridiplantae</taxon>
        <taxon>Streptophyta</taxon>
        <taxon>Embryophyta</taxon>
        <taxon>Tracheophyta</taxon>
        <taxon>Spermatophyta</taxon>
        <taxon>Magnoliopsida</taxon>
        <taxon>eudicotyledons</taxon>
        <taxon>Gunneridae</taxon>
        <taxon>Pentapetalae</taxon>
        <taxon>rosids</taxon>
        <taxon>fabids</taxon>
        <taxon>Malpighiales</taxon>
        <taxon>Linaceae</taxon>
        <taxon>Linum</taxon>
    </lineage>
</organism>
<keyword evidence="3" id="KW-1185">Reference proteome</keyword>
<evidence type="ECO:0000256" key="1">
    <source>
        <dbReference type="SAM" id="MobiDB-lite"/>
    </source>
</evidence>
<name>A0AAV2DT94_9ROSI</name>
<dbReference type="Proteomes" id="UP001497516">
    <property type="component" value="Chromosome 3"/>
</dbReference>
<gene>
    <name evidence="2" type="ORF">LTRI10_LOCUS18343</name>
</gene>
<dbReference type="AlphaFoldDB" id="A0AAV2DT94"/>
<feature type="compositionally biased region" description="Low complexity" evidence="1">
    <location>
        <begin position="41"/>
        <end position="70"/>
    </location>
</feature>
<proteinExistence type="predicted"/>
<accession>A0AAV2DT94</accession>
<sequence>MGSAGAAAGEASAEVEEVAPMSKWEVGCGESNGATSKLGEAEGPGAAEGESGWATSSSSWSGRTGTVSSS</sequence>
<evidence type="ECO:0000313" key="2">
    <source>
        <dbReference type="EMBL" id="CAL1376625.1"/>
    </source>
</evidence>
<protein>
    <submittedName>
        <fullName evidence="2">Uncharacterized protein</fullName>
    </submittedName>
</protein>
<dbReference type="EMBL" id="OZ034816">
    <property type="protein sequence ID" value="CAL1376625.1"/>
    <property type="molecule type" value="Genomic_DNA"/>
</dbReference>
<reference evidence="2 3" key="1">
    <citation type="submission" date="2024-04" db="EMBL/GenBank/DDBJ databases">
        <authorList>
            <person name="Fracassetti M."/>
        </authorList>
    </citation>
    <scope>NUCLEOTIDE SEQUENCE [LARGE SCALE GENOMIC DNA]</scope>
</reference>